<sequence>MAVLVSSLEEGGSLDESLSLLVIPAEFANYDDLTETAVIVKLEEWRRKAYSVLRDLKTCLQEREEHSLEKQTDIICAVTPLCKDHIWTMESSRELAKDILRAYDAEPFGLVEFILSRKIKPLFQRNPHPDVNISTGRKMARSAGGPAGYQDHFESQIWKENLGTVDILLWCIRHTEGPMYERLWHLIIPPVITLIDDYEVRYKLQGVEVVSEMLKQVPVEILRRTGIDGLLFTNLTKCISFLDRPESAALLRAVVPTCISLVELTTQARSIQRFDQLCALLGDGIIGTVWVHGLREEVVVQASVDVLPSLIKALGIGCARYLKALIPQLVRHLIPGPSNISVTTPSVQLSSVLALRVVIEECSPRMHLWKGTILDGLCRRWVTLVESRSQTDGKHISHTFLLLVFPHTTIATVLIARDNVVILLDPSLTPLPSEMLKLEKALQDTCASLVQACPSLREVS</sequence>
<keyword evidence="2" id="KW-1185">Reference proteome</keyword>
<evidence type="ECO:0000313" key="1">
    <source>
        <dbReference type="EMBL" id="KAI0092518.1"/>
    </source>
</evidence>
<organism evidence="1 2">
    <name type="scientific">Irpex rosettiformis</name>
    <dbReference type="NCBI Taxonomy" id="378272"/>
    <lineage>
        <taxon>Eukaryota</taxon>
        <taxon>Fungi</taxon>
        <taxon>Dikarya</taxon>
        <taxon>Basidiomycota</taxon>
        <taxon>Agaricomycotina</taxon>
        <taxon>Agaricomycetes</taxon>
        <taxon>Polyporales</taxon>
        <taxon>Irpicaceae</taxon>
        <taxon>Irpex</taxon>
    </lineage>
</organism>
<dbReference type="EMBL" id="MU274903">
    <property type="protein sequence ID" value="KAI0092518.1"/>
    <property type="molecule type" value="Genomic_DNA"/>
</dbReference>
<gene>
    <name evidence="1" type="ORF">BDY19DRAFT_883360</name>
</gene>
<accession>A0ACB8UDW9</accession>
<name>A0ACB8UDW9_9APHY</name>
<proteinExistence type="predicted"/>
<reference evidence="1" key="1">
    <citation type="journal article" date="2021" name="Environ. Microbiol.">
        <title>Gene family expansions and transcriptome signatures uncover fungal adaptations to wood decay.</title>
        <authorList>
            <person name="Hage H."/>
            <person name="Miyauchi S."/>
            <person name="Viragh M."/>
            <person name="Drula E."/>
            <person name="Min B."/>
            <person name="Chaduli D."/>
            <person name="Navarro D."/>
            <person name="Favel A."/>
            <person name="Norest M."/>
            <person name="Lesage-Meessen L."/>
            <person name="Balint B."/>
            <person name="Merenyi Z."/>
            <person name="de Eugenio L."/>
            <person name="Morin E."/>
            <person name="Martinez A.T."/>
            <person name="Baldrian P."/>
            <person name="Stursova M."/>
            <person name="Martinez M.J."/>
            <person name="Novotny C."/>
            <person name="Magnuson J.K."/>
            <person name="Spatafora J.W."/>
            <person name="Maurice S."/>
            <person name="Pangilinan J."/>
            <person name="Andreopoulos W."/>
            <person name="LaButti K."/>
            <person name="Hundley H."/>
            <person name="Na H."/>
            <person name="Kuo A."/>
            <person name="Barry K."/>
            <person name="Lipzen A."/>
            <person name="Henrissat B."/>
            <person name="Riley R."/>
            <person name="Ahrendt S."/>
            <person name="Nagy L.G."/>
            <person name="Grigoriev I.V."/>
            <person name="Martin F."/>
            <person name="Rosso M.N."/>
        </authorList>
    </citation>
    <scope>NUCLEOTIDE SEQUENCE</scope>
    <source>
        <strain evidence="1">CBS 384.51</strain>
    </source>
</reference>
<protein>
    <submittedName>
        <fullName evidence="1">Uncharacterized protein</fullName>
    </submittedName>
</protein>
<dbReference type="Proteomes" id="UP001055072">
    <property type="component" value="Unassembled WGS sequence"/>
</dbReference>
<comment type="caution">
    <text evidence="1">The sequence shown here is derived from an EMBL/GenBank/DDBJ whole genome shotgun (WGS) entry which is preliminary data.</text>
</comment>
<evidence type="ECO:0000313" key="2">
    <source>
        <dbReference type="Proteomes" id="UP001055072"/>
    </source>
</evidence>